<keyword evidence="2" id="KW-1185">Reference proteome</keyword>
<sequence>MILTVTSPVSAVASALPAPALSSLTLPITLPMSSLKAAALARVPDILASIDQQQTFAGGLITVHLTGEVRRSGDLTLTPDGDGLRLSLPISATFRAAPIGLGDFLTRDFKGAAVITAHVTPVISEDWNAGVKVQADYHWTDPLSFELMKGVTIQVQTLIDPQLRARLGSISEGMNTAARSGLKLRERATQLWGQLAQPWTLPGVEGGSAQIRPQGLTVTPLAFTPDAATLTLGSSFLASASLGTRPAPVPASPLPPLKIGVPQGRGVQLLLPVSLAYPQLSQLATQYAARQEFPLPLPFRPALKVQDIALSSSGPGHLNAAVRLSVRALGLSIPATVDVSGTPHLEGTVLTLEHVTVKTRPSGVTARVLGWLADARVQTLLGKQARFDLGPALEGARASIQARLPYTAAPGVTLAGRVEHLALKSVSVDTAGVLALAEAQGTLAARVEVK</sequence>
<organism evidence="1 2">
    <name type="scientific">Deinococcus ruber</name>
    <dbReference type="NCBI Taxonomy" id="1848197"/>
    <lineage>
        <taxon>Bacteria</taxon>
        <taxon>Thermotogati</taxon>
        <taxon>Deinococcota</taxon>
        <taxon>Deinococci</taxon>
        <taxon>Deinococcales</taxon>
        <taxon>Deinococcaceae</taxon>
        <taxon>Deinococcus</taxon>
    </lineage>
</organism>
<dbReference type="AlphaFoldDB" id="A0A918C6E6"/>
<comment type="caution">
    <text evidence="1">The sequence shown here is derived from an EMBL/GenBank/DDBJ whole genome shotgun (WGS) entry which is preliminary data.</text>
</comment>
<dbReference type="RefSeq" id="WP_189090326.1">
    <property type="nucleotide sequence ID" value="NZ_BMQL01000010.1"/>
</dbReference>
<evidence type="ECO:0000313" key="1">
    <source>
        <dbReference type="EMBL" id="GGR08978.1"/>
    </source>
</evidence>
<evidence type="ECO:0008006" key="3">
    <source>
        <dbReference type="Google" id="ProtNLM"/>
    </source>
</evidence>
<gene>
    <name evidence="1" type="ORF">GCM10008957_22280</name>
</gene>
<reference evidence="1" key="2">
    <citation type="submission" date="2020-09" db="EMBL/GenBank/DDBJ databases">
        <authorList>
            <person name="Sun Q."/>
            <person name="Ohkuma M."/>
        </authorList>
    </citation>
    <scope>NUCLEOTIDE SEQUENCE</scope>
    <source>
        <strain evidence="1">JCM 31311</strain>
    </source>
</reference>
<accession>A0A918C6E6</accession>
<evidence type="ECO:0000313" key="2">
    <source>
        <dbReference type="Proteomes" id="UP000603865"/>
    </source>
</evidence>
<reference evidence="1" key="1">
    <citation type="journal article" date="2014" name="Int. J. Syst. Evol. Microbiol.">
        <title>Complete genome sequence of Corynebacterium casei LMG S-19264T (=DSM 44701T), isolated from a smear-ripened cheese.</title>
        <authorList>
            <consortium name="US DOE Joint Genome Institute (JGI-PGF)"/>
            <person name="Walter F."/>
            <person name="Albersmeier A."/>
            <person name="Kalinowski J."/>
            <person name="Ruckert C."/>
        </authorList>
    </citation>
    <scope>NUCLEOTIDE SEQUENCE</scope>
    <source>
        <strain evidence="1">JCM 31311</strain>
    </source>
</reference>
<name>A0A918C6E6_9DEIO</name>
<dbReference type="EMBL" id="BMQL01000010">
    <property type="protein sequence ID" value="GGR08978.1"/>
    <property type="molecule type" value="Genomic_DNA"/>
</dbReference>
<dbReference type="Proteomes" id="UP000603865">
    <property type="component" value="Unassembled WGS sequence"/>
</dbReference>
<proteinExistence type="predicted"/>
<dbReference type="InterPro" id="IPR025515">
    <property type="entry name" value="DUF4403"/>
</dbReference>
<protein>
    <recommendedName>
        <fullName evidence="3">DUF4403 family protein</fullName>
    </recommendedName>
</protein>
<dbReference type="Pfam" id="PF14356">
    <property type="entry name" value="DUF4403"/>
    <property type="match status" value="1"/>
</dbReference>